<feature type="chain" id="PRO_5013288690" evidence="2">
    <location>
        <begin position="16"/>
        <end position="286"/>
    </location>
</feature>
<proteinExistence type="predicted"/>
<evidence type="ECO:0000313" key="4">
    <source>
        <dbReference type="Proteomes" id="UP000001950"/>
    </source>
</evidence>
<dbReference type="eggNOG" id="ENOG502QXMA">
    <property type="taxonomic scope" value="Eukaryota"/>
</dbReference>
<organism evidence="3 4">
    <name type="scientific">Theileria annulata</name>
    <dbReference type="NCBI Taxonomy" id="5874"/>
    <lineage>
        <taxon>Eukaryota</taxon>
        <taxon>Sar</taxon>
        <taxon>Alveolata</taxon>
        <taxon>Apicomplexa</taxon>
        <taxon>Aconoidasida</taxon>
        <taxon>Piroplasmida</taxon>
        <taxon>Theileriidae</taxon>
        <taxon>Theileria</taxon>
    </lineage>
</organism>
<dbReference type="Proteomes" id="UP000001950">
    <property type="component" value="Chromosome 2"/>
</dbReference>
<protein>
    <submittedName>
        <fullName evidence="3">Uncharacterized protein</fullName>
    </submittedName>
</protein>
<dbReference type="AlphaFoldDB" id="Q4UFE9"/>
<dbReference type="InParanoid" id="Q4UFE9"/>
<evidence type="ECO:0000256" key="1">
    <source>
        <dbReference type="SAM" id="MobiDB-lite"/>
    </source>
</evidence>
<evidence type="ECO:0000313" key="3">
    <source>
        <dbReference type="EMBL" id="CAI74167.1"/>
    </source>
</evidence>
<feature type="compositionally biased region" description="Low complexity" evidence="1">
    <location>
        <begin position="125"/>
        <end position="156"/>
    </location>
</feature>
<dbReference type="VEuPathDB" id="PiroplasmaDB:TA15285"/>
<dbReference type="KEGG" id="tan:TA15285"/>
<feature type="signal peptide" evidence="2">
    <location>
        <begin position="1"/>
        <end position="15"/>
    </location>
</feature>
<dbReference type="OrthoDB" id="361466at2759"/>
<accession>Q4UFE9</accession>
<dbReference type="EMBL" id="CR940348">
    <property type="protein sequence ID" value="CAI74167.1"/>
    <property type="molecule type" value="Genomic_DNA"/>
</dbReference>
<evidence type="ECO:0000256" key="2">
    <source>
        <dbReference type="SAM" id="SignalP"/>
    </source>
</evidence>
<name>Q4UFE9_THEAN</name>
<feature type="region of interest" description="Disordered" evidence="1">
    <location>
        <begin position="125"/>
        <end position="157"/>
    </location>
</feature>
<keyword evidence="4" id="KW-1185">Reference proteome</keyword>
<reference evidence="3 4" key="1">
    <citation type="journal article" date="2005" name="Science">
        <title>Genome of the host-cell transforming parasite Theileria annulata compared with T. parva.</title>
        <authorList>
            <person name="Pain A."/>
            <person name="Renauld H."/>
            <person name="Berriman M."/>
            <person name="Murphy L."/>
            <person name="Yeats C.A."/>
            <person name="Weir W."/>
            <person name="Kerhornou A."/>
            <person name="Aslett M."/>
            <person name="Bishop R."/>
            <person name="Bouchier C."/>
            <person name="Cochet M."/>
            <person name="Coulson R.M.R."/>
            <person name="Cronin A."/>
            <person name="de Villiers E.P."/>
            <person name="Fraser A."/>
            <person name="Fosker N."/>
            <person name="Gardner M."/>
            <person name="Goble A."/>
            <person name="Griffiths-Jones S."/>
            <person name="Harris D.E."/>
            <person name="Katzer F."/>
            <person name="Larke N."/>
            <person name="Lord A."/>
            <person name="Maser P."/>
            <person name="McKellar S."/>
            <person name="Mooney P."/>
            <person name="Morton F."/>
            <person name="Nene V."/>
            <person name="O'Neil S."/>
            <person name="Price C."/>
            <person name="Quail M.A."/>
            <person name="Rabbinowitsch E."/>
            <person name="Rawlings N.D."/>
            <person name="Rutter S."/>
            <person name="Saunders D."/>
            <person name="Seeger K."/>
            <person name="Shah T."/>
            <person name="Squares R."/>
            <person name="Squares S."/>
            <person name="Tivey A."/>
            <person name="Walker A.R."/>
            <person name="Woodward J."/>
            <person name="Dobbelaere D.A.E."/>
            <person name="Langsley G."/>
            <person name="Rajandream M.A."/>
            <person name="McKeever D."/>
            <person name="Shiels B."/>
            <person name="Tait A."/>
            <person name="Barrell B.G."/>
            <person name="Hall N."/>
        </authorList>
    </citation>
    <scope>NUCLEOTIDE SEQUENCE [LARGE SCALE GENOMIC DNA]</scope>
    <source>
        <strain evidence="4">Ankara</strain>
    </source>
</reference>
<dbReference type="RefSeq" id="XP_951899.1">
    <property type="nucleotide sequence ID" value="XM_946806.1"/>
</dbReference>
<sequence length="286" mass="32869">MRIICILIFVDIISCFNPNSVDYKVVKFRVYSKNPDYDRKLREQRRSKRLKHALPLEDMKLDMMNQSLISGAKRMQKRIFGPRLSQVPGDGGEIPDLAKSTDKYNHVKEYYSSYSTTYFKKNALTNSTEGTTGSTTNTTDSTSTNNTNSTTNNNNTMDNYGEFFNDEEKTIKKILKDPNATFGEFEGQKPAIEKPFYKKFEGFQPESKYKIATMKRTLAAYKQDFEEEFEGTQNYCGLRYEAVFSHASPENVEMLRQMEIEVKQGGLSPNNPILEVDVNVDDQIDD</sequence>
<keyword evidence="2" id="KW-0732">Signal</keyword>
<dbReference type="OMA" id="NATFGEF"/>
<gene>
    <name evidence="3" type="ORF">TA15285</name>
</gene>
<dbReference type="GeneID" id="3861743"/>